<dbReference type="AlphaFoldDB" id="A0A2K9Z6P8"/>
<dbReference type="EMBL" id="CP025012">
    <property type="protein sequence ID" value="AUW43860.1"/>
    <property type="molecule type" value="Genomic_DNA"/>
</dbReference>
<protein>
    <submittedName>
        <fullName evidence="1">Uncharacterized protein</fullName>
    </submittedName>
</protein>
<proteinExistence type="predicted"/>
<gene>
    <name evidence="1" type="ORF">CUJ84_Chr003524</name>
</gene>
<accession>A0A2K9Z6P8</accession>
<organism evidence="1 2">
    <name type="scientific">Rhizobium leguminosarum</name>
    <dbReference type="NCBI Taxonomy" id="384"/>
    <lineage>
        <taxon>Bacteria</taxon>
        <taxon>Pseudomonadati</taxon>
        <taxon>Pseudomonadota</taxon>
        <taxon>Alphaproteobacteria</taxon>
        <taxon>Hyphomicrobiales</taxon>
        <taxon>Rhizobiaceae</taxon>
        <taxon>Rhizobium/Agrobacterium group</taxon>
        <taxon>Rhizobium</taxon>
    </lineage>
</organism>
<evidence type="ECO:0000313" key="1">
    <source>
        <dbReference type="EMBL" id="AUW43860.1"/>
    </source>
</evidence>
<name>A0A2K9Z6P8_RHILE</name>
<evidence type="ECO:0000313" key="2">
    <source>
        <dbReference type="Proteomes" id="UP000238523"/>
    </source>
</evidence>
<sequence>MDIARIFVLSTFPRFPVEEQDAEKKSRLV</sequence>
<dbReference type="Proteomes" id="UP000238523">
    <property type="component" value="Chromosome"/>
</dbReference>
<reference evidence="1 2" key="1">
    <citation type="submission" date="2017-11" db="EMBL/GenBank/DDBJ databases">
        <title>Complete genome of Rhizobium leguminosarum Norway, an ineffective micro-symbiont.</title>
        <authorList>
            <person name="Hoffrichter A."/>
            <person name="Liang J."/>
            <person name="Brachmann A."/>
            <person name="Marin M."/>
        </authorList>
    </citation>
    <scope>NUCLEOTIDE SEQUENCE [LARGE SCALE GENOMIC DNA]</scope>
    <source>
        <strain evidence="1 2">Norway</strain>
    </source>
</reference>